<feature type="region of interest" description="Disordered" evidence="1">
    <location>
        <begin position="116"/>
        <end position="158"/>
    </location>
</feature>
<organism evidence="2 3">
    <name type="scientific">Mytilus coruscus</name>
    <name type="common">Sea mussel</name>
    <dbReference type="NCBI Taxonomy" id="42192"/>
    <lineage>
        <taxon>Eukaryota</taxon>
        <taxon>Metazoa</taxon>
        <taxon>Spiralia</taxon>
        <taxon>Lophotrochozoa</taxon>
        <taxon>Mollusca</taxon>
        <taxon>Bivalvia</taxon>
        <taxon>Autobranchia</taxon>
        <taxon>Pteriomorphia</taxon>
        <taxon>Mytilida</taxon>
        <taxon>Mytiloidea</taxon>
        <taxon>Mytilidae</taxon>
        <taxon>Mytilinae</taxon>
        <taxon>Mytilus</taxon>
    </lineage>
</organism>
<dbReference type="EMBL" id="CACVKT020006490">
    <property type="protein sequence ID" value="CAC5402342.1"/>
    <property type="molecule type" value="Genomic_DNA"/>
</dbReference>
<evidence type="ECO:0000313" key="2">
    <source>
        <dbReference type="EMBL" id="CAC5402342.1"/>
    </source>
</evidence>
<name>A0A6J8D501_MYTCO</name>
<feature type="compositionally biased region" description="Polar residues" evidence="1">
    <location>
        <begin position="37"/>
        <end position="47"/>
    </location>
</feature>
<feature type="compositionally biased region" description="Acidic residues" evidence="1">
    <location>
        <begin position="148"/>
        <end position="158"/>
    </location>
</feature>
<proteinExistence type="predicted"/>
<dbReference type="OrthoDB" id="10516863at2759"/>
<dbReference type="Proteomes" id="UP000507470">
    <property type="component" value="Unassembled WGS sequence"/>
</dbReference>
<reference evidence="2 3" key="1">
    <citation type="submission" date="2020-06" db="EMBL/GenBank/DDBJ databases">
        <authorList>
            <person name="Li R."/>
            <person name="Bekaert M."/>
        </authorList>
    </citation>
    <scope>NUCLEOTIDE SEQUENCE [LARGE SCALE GENOMIC DNA]</scope>
    <source>
        <strain evidence="3">wild</strain>
    </source>
</reference>
<evidence type="ECO:0000313" key="3">
    <source>
        <dbReference type="Proteomes" id="UP000507470"/>
    </source>
</evidence>
<dbReference type="AlphaFoldDB" id="A0A6J8D501"/>
<feature type="region of interest" description="Disordered" evidence="1">
    <location>
        <begin position="36"/>
        <end position="64"/>
    </location>
</feature>
<gene>
    <name evidence="2" type="ORF">MCOR_36300</name>
</gene>
<keyword evidence="3" id="KW-1185">Reference proteome</keyword>
<feature type="compositionally biased region" description="Low complexity" evidence="1">
    <location>
        <begin position="133"/>
        <end position="147"/>
    </location>
</feature>
<protein>
    <submittedName>
        <fullName evidence="2">Uncharacterized protein</fullName>
    </submittedName>
</protein>
<sequence>MATAKPSEMDNSPRDEEMIDAIKRRTREIYRVKTGKVSETPQRSVQQDVDETGPSVINDIGERSTGNDLTMQALWDKISNMADVNKRQIESHTEIIANLAANMLTVQDAVMQKNVHKTKSNTNTQKDKDDNEVNLINNNNESDLSDNGLEDISDETAS</sequence>
<evidence type="ECO:0000256" key="1">
    <source>
        <dbReference type="SAM" id="MobiDB-lite"/>
    </source>
</evidence>
<accession>A0A6J8D501</accession>